<comment type="caution">
    <text evidence="1">The sequence shown here is derived from an EMBL/GenBank/DDBJ whole genome shotgun (WGS) entry which is preliminary data.</text>
</comment>
<gene>
    <name evidence="1" type="ORF">MLD38_016414</name>
</gene>
<name>A0ACB9RJG5_9MYRT</name>
<evidence type="ECO:0000313" key="2">
    <source>
        <dbReference type="Proteomes" id="UP001057402"/>
    </source>
</evidence>
<proteinExistence type="predicted"/>
<keyword evidence="2" id="KW-1185">Reference proteome</keyword>
<dbReference type="EMBL" id="CM042883">
    <property type="protein sequence ID" value="KAI4379004.1"/>
    <property type="molecule type" value="Genomic_DNA"/>
</dbReference>
<protein>
    <submittedName>
        <fullName evidence="1">Uncharacterized protein</fullName>
    </submittedName>
</protein>
<dbReference type="Proteomes" id="UP001057402">
    <property type="component" value="Chromosome 4"/>
</dbReference>
<reference evidence="2" key="1">
    <citation type="journal article" date="2023" name="Front. Plant Sci.">
        <title>Chromosomal-level genome assembly of Melastoma candidum provides insights into trichome evolution.</title>
        <authorList>
            <person name="Zhong Y."/>
            <person name="Wu W."/>
            <person name="Sun C."/>
            <person name="Zou P."/>
            <person name="Liu Y."/>
            <person name="Dai S."/>
            <person name="Zhou R."/>
        </authorList>
    </citation>
    <scope>NUCLEOTIDE SEQUENCE [LARGE SCALE GENOMIC DNA]</scope>
</reference>
<organism evidence="1 2">
    <name type="scientific">Melastoma candidum</name>
    <dbReference type="NCBI Taxonomy" id="119954"/>
    <lineage>
        <taxon>Eukaryota</taxon>
        <taxon>Viridiplantae</taxon>
        <taxon>Streptophyta</taxon>
        <taxon>Embryophyta</taxon>
        <taxon>Tracheophyta</taxon>
        <taxon>Spermatophyta</taxon>
        <taxon>Magnoliopsida</taxon>
        <taxon>eudicotyledons</taxon>
        <taxon>Gunneridae</taxon>
        <taxon>Pentapetalae</taxon>
        <taxon>rosids</taxon>
        <taxon>malvids</taxon>
        <taxon>Myrtales</taxon>
        <taxon>Melastomataceae</taxon>
        <taxon>Melastomatoideae</taxon>
        <taxon>Melastomateae</taxon>
        <taxon>Melastoma</taxon>
    </lineage>
</organism>
<evidence type="ECO:0000313" key="1">
    <source>
        <dbReference type="EMBL" id="KAI4379004.1"/>
    </source>
</evidence>
<sequence>MSTAAAAAVAKAAPAKKPAAGAQKKSPGHPPFAEMISDAILALKERSGSSQVAIQKFIEEKYKHLPATFRKLLLVQLKRMVASGKLIRVKHSFKLPPSSKPKPKAKESAVTVKPEARVAAAKEKKSGTAGSNKRKAAEKPAAKAKPAAAAAVATTKAARTLKKMTSPGKKVVKTKKAPVMKKVKSPMKKPTPKKAKAARRTTTK</sequence>
<accession>A0ACB9RJG5</accession>